<comment type="caution">
    <text evidence="4">The sequence shown here is derived from an EMBL/GenBank/DDBJ whole genome shotgun (WGS) entry which is preliminary data.</text>
</comment>
<keyword evidence="1" id="KW-0805">Transcription regulation</keyword>
<keyword evidence="2" id="KW-0238">DNA-binding</keyword>
<sequence length="93" mass="10449">MRDVLARLIRTRWLEVRATPSRAQARDDHLAIVDAVTADDPELASQLTLSRSRGTCERSLAHLGDERRWLRGRGFSVIETSAESPQRLATHDG</sequence>
<evidence type="ECO:0008006" key="6">
    <source>
        <dbReference type="Google" id="ProtNLM"/>
    </source>
</evidence>
<accession>A0A9X1N9M7</accession>
<evidence type="ECO:0000313" key="4">
    <source>
        <dbReference type="EMBL" id="MCD5311117.1"/>
    </source>
</evidence>
<evidence type="ECO:0000313" key="5">
    <source>
        <dbReference type="Proteomes" id="UP001138997"/>
    </source>
</evidence>
<dbReference type="RefSeq" id="WP_231440295.1">
    <property type="nucleotide sequence ID" value="NZ_JAJOMB010000004.1"/>
</dbReference>
<keyword evidence="3" id="KW-0804">Transcription</keyword>
<gene>
    <name evidence="4" type="ORF">LR394_09430</name>
</gene>
<dbReference type="Proteomes" id="UP001138997">
    <property type="component" value="Unassembled WGS sequence"/>
</dbReference>
<dbReference type="GO" id="GO:0003677">
    <property type="term" value="F:DNA binding"/>
    <property type="evidence" value="ECO:0007669"/>
    <property type="project" value="UniProtKB-KW"/>
</dbReference>
<evidence type="ECO:0000256" key="1">
    <source>
        <dbReference type="ARBA" id="ARBA00023015"/>
    </source>
</evidence>
<reference evidence="4" key="1">
    <citation type="submission" date="2021-11" db="EMBL/GenBank/DDBJ databases">
        <title>Streptomyces corallinus and Kineosporia corallina sp. nov., two new coral-derived marine actinobacteria.</title>
        <authorList>
            <person name="Buangrab K."/>
            <person name="Sutthacheep M."/>
            <person name="Yeemin T."/>
            <person name="Harunari E."/>
            <person name="Igarashi Y."/>
            <person name="Sripreechasak P."/>
            <person name="Kanchanasin P."/>
            <person name="Tanasupawat S."/>
            <person name="Phongsopitanun W."/>
        </authorList>
    </citation>
    <scope>NUCLEOTIDE SEQUENCE</scope>
    <source>
        <strain evidence="4">JCM 31032</strain>
    </source>
</reference>
<dbReference type="SUPFAM" id="SSF48008">
    <property type="entry name" value="GntR ligand-binding domain-like"/>
    <property type="match status" value="1"/>
</dbReference>
<dbReference type="Gene3D" id="1.20.120.530">
    <property type="entry name" value="GntR ligand-binding domain-like"/>
    <property type="match status" value="1"/>
</dbReference>
<proteinExistence type="predicted"/>
<evidence type="ECO:0000256" key="2">
    <source>
        <dbReference type="ARBA" id="ARBA00023125"/>
    </source>
</evidence>
<name>A0A9X1N9M7_9ACTN</name>
<evidence type="ECO:0000256" key="3">
    <source>
        <dbReference type="ARBA" id="ARBA00023163"/>
    </source>
</evidence>
<organism evidence="4 5">
    <name type="scientific">Kineosporia babensis</name>
    <dbReference type="NCBI Taxonomy" id="499548"/>
    <lineage>
        <taxon>Bacteria</taxon>
        <taxon>Bacillati</taxon>
        <taxon>Actinomycetota</taxon>
        <taxon>Actinomycetes</taxon>
        <taxon>Kineosporiales</taxon>
        <taxon>Kineosporiaceae</taxon>
        <taxon>Kineosporia</taxon>
    </lineage>
</organism>
<dbReference type="EMBL" id="JAJOMB010000004">
    <property type="protein sequence ID" value="MCD5311117.1"/>
    <property type="molecule type" value="Genomic_DNA"/>
</dbReference>
<protein>
    <recommendedName>
        <fullName evidence="6">FCD domain-containing protein</fullName>
    </recommendedName>
</protein>
<keyword evidence="5" id="KW-1185">Reference proteome</keyword>
<dbReference type="InterPro" id="IPR008920">
    <property type="entry name" value="TF_FadR/GntR_C"/>
</dbReference>
<dbReference type="AlphaFoldDB" id="A0A9X1N9M7"/>